<proteinExistence type="predicted"/>
<evidence type="ECO:0000256" key="1">
    <source>
        <dbReference type="ARBA" id="ARBA00022801"/>
    </source>
</evidence>
<dbReference type="EMBL" id="JBBPBK010000006">
    <property type="protein sequence ID" value="KAK9283114.1"/>
    <property type="molecule type" value="Genomic_DNA"/>
</dbReference>
<dbReference type="Pfam" id="PF00933">
    <property type="entry name" value="Glyco_hydro_3"/>
    <property type="match status" value="2"/>
</dbReference>
<dbReference type="GO" id="GO:0008422">
    <property type="term" value="F:beta-glucosidase activity"/>
    <property type="evidence" value="ECO:0007669"/>
    <property type="project" value="TreeGrafter"/>
</dbReference>
<dbReference type="AlphaFoldDB" id="A0AAP0RWT7"/>
<dbReference type="InterPro" id="IPR017853">
    <property type="entry name" value="GH"/>
</dbReference>
<accession>A0AAP0RWT7</accession>
<dbReference type="Gene3D" id="3.20.20.300">
    <property type="entry name" value="Glycoside hydrolase, family 3, N-terminal domain"/>
    <property type="match status" value="2"/>
</dbReference>
<dbReference type="SUPFAM" id="SSF51445">
    <property type="entry name" value="(Trans)glycosidases"/>
    <property type="match status" value="2"/>
</dbReference>
<keyword evidence="4" id="KW-1185">Reference proteome</keyword>
<dbReference type="Proteomes" id="UP001415857">
    <property type="component" value="Unassembled WGS sequence"/>
</dbReference>
<dbReference type="InterPro" id="IPR001764">
    <property type="entry name" value="Glyco_hydro_3_N"/>
</dbReference>
<evidence type="ECO:0000259" key="2">
    <source>
        <dbReference type="Pfam" id="PF00933"/>
    </source>
</evidence>
<evidence type="ECO:0000313" key="4">
    <source>
        <dbReference type="Proteomes" id="UP001415857"/>
    </source>
</evidence>
<dbReference type="GO" id="GO:0009251">
    <property type="term" value="P:glucan catabolic process"/>
    <property type="evidence" value="ECO:0007669"/>
    <property type="project" value="TreeGrafter"/>
</dbReference>
<dbReference type="PANTHER" id="PTHR30620:SF33">
    <property type="entry name" value="BETA-D-GLUCAN EXOHYDROLASE-LIKE PROTEIN-RELATED"/>
    <property type="match status" value="1"/>
</dbReference>
<gene>
    <name evidence="3" type="ORF">L1049_011345</name>
</gene>
<dbReference type="InterPro" id="IPR036962">
    <property type="entry name" value="Glyco_hydro_3_N_sf"/>
</dbReference>
<sequence>MEKELHGRPRDPDLVHRIGAATALEVRATGIHHAYSPVVAVTRDPRWGRCYESYSEETEIVTTMTTLVSGLQGAPKKGHLNGYPFVAGRDPNLVQRIGAATALEVRATGIHCTYGPVVAVIRDPRWGRCYESFSEDTDIVRSMTTIVSGLQGVPHKGHPNGYPFVAGRYGRYQLIIKKILST</sequence>
<evidence type="ECO:0000313" key="3">
    <source>
        <dbReference type="EMBL" id="KAK9283114.1"/>
    </source>
</evidence>
<dbReference type="PANTHER" id="PTHR30620">
    <property type="entry name" value="PERIPLASMIC BETA-GLUCOSIDASE-RELATED"/>
    <property type="match status" value="1"/>
</dbReference>
<keyword evidence="1" id="KW-0378">Hydrolase</keyword>
<organism evidence="3 4">
    <name type="scientific">Liquidambar formosana</name>
    <name type="common">Formosan gum</name>
    <dbReference type="NCBI Taxonomy" id="63359"/>
    <lineage>
        <taxon>Eukaryota</taxon>
        <taxon>Viridiplantae</taxon>
        <taxon>Streptophyta</taxon>
        <taxon>Embryophyta</taxon>
        <taxon>Tracheophyta</taxon>
        <taxon>Spermatophyta</taxon>
        <taxon>Magnoliopsida</taxon>
        <taxon>eudicotyledons</taxon>
        <taxon>Gunneridae</taxon>
        <taxon>Pentapetalae</taxon>
        <taxon>Saxifragales</taxon>
        <taxon>Altingiaceae</taxon>
        <taxon>Liquidambar</taxon>
    </lineage>
</organism>
<feature type="domain" description="Glycoside hydrolase family 3 N-terminal" evidence="2">
    <location>
        <begin position="10"/>
        <end position="74"/>
    </location>
</feature>
<name>A0AAP0RWT7_LIQFO</name>
<protein>
    <recommendedName>
        <fullName evidence="2">Glycoside hydrolase family 3 N-terminal domain-containing protein</fullName>
    </recommendedName>
</protein>
<feature type="domain" description="Glycoside hydrolase family 3 N-terminal" evidence="2">
    <location>
        <begin position="87"/>
        <end position="152"/>
    </location>
</feature>
<dbReference type="InterPro" id="IPR051915">
    <property type="entry name" value="Cellulose_Degrad_GH3"/>
</dbReference>
<reference evidence="3 4" key="1">
    <citation type="journal article" date="2024" name="Plant J.">
        <title>Genome sequences and population genomics reveal climatic adaptation and genomic divergence between two closely related sweetgum species.</title>
        <authorList>
            <person name="Xu W.Q."/>
            <person name="Ren C.Q."/>
            <person name="Zhang X.Y."/>
            <person name="Comes H.P."/>
            <person name="Liu X.H."/>
            <person name="Li Y.G."/>
            <person name="Kettle C.J."/>
            <person name="Jalonen R."/>
            <person name="Gaisberger H."/>
            <person name="Ma Y.Z."/>
            <person name="Qiu Y.X."/>
        </authorList>
    </citation>
    <scope>NUCLEOTIDE SEQUENCE [LARGE SCALE GENOMIC DNA]</scope>
    <source>
        <strain evidence="3">Hangzhou</strain>
    </source>
</reference>
<comment type="caution">
    <text evidence="3">The sequence shown here is derived from an EMBL/GenBank/DDBJ whole genome shotgun (WGS) entry which is preliminary data.</text>
</comment>